<evidence type="ECO:0008006" key="4">
    <source>
        <dbReference type="Google" id="ProtNLM"/>
    </source>
</evidence>
<feature type="compositionally biased region" description="Polar residues" evidence="1">
    <location>
        <begin position="77"/>
        <end position="92"/>
    </location>
</feature>
<feature type="compositionally biased region" description="Low complexity" evidence="1">
    <location>
        <begin position="93"/>
        <end position="102"/>
    </location>
</feature>
<feature type="region of interest" description="Disordered" evidence="1">
    <location>
        <begin position="1923"/>
        <end position="1949"/>
    </location>
</feature>
<feature type="compositionally biased region" description="Basic and acidic residues" evidence="1">
    <location>
        <begin position="1071"/>
        <end position="1081"/>
    </location>
</feature>
<feature type="region of interest" description="Disordered" evidence="1">
    <location>
        <begin position="2168"/>
        <end position="2189"/>
    </location>
</feature>
<feature type="compositionally biased region" description="Basic and acidic residues" evidence="1">
    <location>
        <begin position="1349"/>
        <end position="1367"/>
    </location>
</feature>
<feature type="compositionally biased region" description="Low complexity" evidence="1">
    <location>
        <begin position="1923"/>
        <end position="1939"/>
    </location>
</feature>
<feature type="region of interest" description="Disordered" evidence="1">
    <location>
        <begin position="1666"/>
        <end position="1832"/>
    </location>
</feature>
<feature type="compositionally biased region" description="Polar residues" evidence="1">
    <location>
        <begin position="15"/>
        <end position="33"/>
    </location>
</feature>
<feature type="compositionally biased region" description="Basic and acidic residues" evidence="1">
    <location>
        <begin position="334"/>
        <end position="347"/>
    </location>
</feature>
<feature type="region of interest" description="Disordered" evidence="1">
    <location>
        <begin position="2075"/>
        <end position="2143"/>
    </location>
</feature>
<feature type="region of interest" description="Disordered" evidence="1">
    <location>
        <begin position="1349"/>
        <end position="1567"/>
    </location>
</feature>
<feature type="compositionally biased region" description="Polar residues" evidence="1">
    <location>
        <begin position="1399"/>
        <end position="1424"/>
    </location>
</feature>
<feature type="compositionally biased region" description="Polar residues" evidence="1">
    <location>
        <begin position="1484"/>
        <end position="1526"/>
    </location>
</feature>
<feature type="region of interest" description="Disordered" evidence="1">
    <location>
        <begin position="1991"/>
        <end position="2050"/>
    </location>
</feature>
<gene>
    <name evidence="2" type="ORF">A9K55_008850</name>
</gene>
<reference evidence="2 3" key="1">
    <citation type="journal article" date="2017" name="BMC Genomics">
        <title>Chromosome level assembly and secondary metabolite potential of the parasitic fungus Cordyceps militaris.</title>
        <authorList>
            <person name="Kramer G.J."/>
            <person name="Nodwell J.R."/>
        </authorList>
    </citation>
    <scope>NUCLEOTIDE SEQUENCE [LARGE SCALE GENOMIC DNA]</scope>
    <source>
        <strain evidence="2 3">ATCC 34164</strain>
    </source>
</reference>
<feature type="compositionally biased region" description="Basic and acidic residues" evidence="1">
    <location>
        <begin position="946"/>
        <end position="967"/>
    </location>
</feature>
<feature type="compositionally biased region" description="Low complexity" evidence="1">
    <location>
        <begin position="1765"/>
        <end position="1797"/>
    </location>
</feature>
<feature type="compositionally biased region" description="Low complexity" evidence="1">
    <location>
        <begin position="1731"/>
        <end position="1742"/>
    </location>
</feature>
<evidence type="ECO:0000256" key="1">
    <source>
        <dbReference type="SAM" id="MobiDB-lite"/>
    </source>
</evidence>
<sequence length="2265" mass="242797">MDQGSYSRPDGRGQPTLSASSAGNNSYQVNVSRQKTKKWVEAKSQNYDGDDWGADEYTDDEIEPPMPLSPRTPQYGAHQNTPHVPSLHIQTNPPSQLPQHHQPYPPPQSRLTPPANEQPRQESYTPSLAQPTSAVPQSAGGFQPQSASSTYPLSPRSPPDSIPSTTPQSASVNKPLPFVRPSDIYRRMEDEKSRGSMDSSRPSAEIASNLSKQSSVSLAKPMAEPVKYQPPSAPMPAPRTDSRNVIYQDLTMPAGRTSQQQPPAASLPRSEAPPPHADPELNDEEIKRLSTSPKLPDLARMSVFGADFFSGGFSTLSSEKMAAQRIPEVPEVAPELKVDKPTTHEVSHSPAEAPNTFADKTKAAAVAPAIMEHASIKPQVIESAVHQPPAGATTMTESRGPALPPAEPKPSDPAKRATRRSSIDTASSSHSAGAATDITPTKPLNVRKDESPVRSFEPPPPLHREPTFGTDTSSPVKESDMLRDEIIKTLSSPTQASRPSVETGLIDGATQASQSHARESTYTLQDYDSYWADPGTAPEAASQPPKTMSSLPGLPGEATRAAAGTRSHDLPIKVMEPLKSTEEAKPETSSPTPLVVATQPSPQVPTSQPSTVPAALSGPHSTSPQQLPEASIVSHGGTDLRRRFSWEAEDASKRPPKAAAPTATAPPPEPTPAPAPALAVTAVPPSEPLRQPDLTDRQSNAPPVSAAIIPAVVGSDSTSQGSNRLSLAGEGALSTTASNEISAPVDEQLAMRLSDPTPAPALSMPRNSSASVTPFKDIVNLNNSSERVAKFNETRVAFAIMDIGLDKWLTSLHQDHPEHHSKSFNSYQPSPTSPTGLPPGVQSTAQQPYYQQYLNASTPGSGATSGRRIGGITVPSNVGGSTFGHSGNQLGTKSKELMHSAGKMGKGLFSKGKNKLRGDKGDTHPPQQTRAKHDRSGSWAVLSSKLRTEFSASREHDDPRQQPREEQSAAPRPSMTIAPQIPVPEPVSPLLRETSPDKSLLPAQHSAQLYVRGDQFAAHGTSEAPPLATFVPPASQIRMVPSETAQDPAATGASVKAPPVTEDSGVGTFARPDDSSDEPKRQSSFVGLPPIRRSSTFGLKSKTRRAAERFPLDEDEGNGVPGLPISDVMEDLPEQPEAPQQPRREHTGAAQAEFSSQTVNKDGVTVQHLTSSPEQSPDRSARQPVMASSQPQPMHQPVPPLMMMYPGQSGPWRLEESHLAEPLHQAKNRSGHSPISPSMSFGFDKETGQSAMMPPPPLPASVARQRNADVPPSSAQRYPGLFAPQHEDEPPQRPTSQIYYEEMANPRHSGFEYSIPGVGPPTEERGRVKRNSGLFKEIGDKIVRATSRDRRNSFVENQRQADVHGDGASESSFGTEEIPDRKKRRSSFFNALTGRASMDQGSQHGLSALQRSRTENLPVSSSEDLGSARKRSVFGGVMAGFGANKGGASDAPTSGLANQQVLDDGQPLTPKKKRFSGIAKAFQRPNQDRPSSGISTGSEHNRRASFSNLLSSLTGNKGQQHEQQQPAVPAQDVGGFVSTDLPQNIPPAPRQVHAADDFPAPNRDAALAPTLPDQRLDATQPLFATGENKWGIDRPPTSGTVTANETRAETAGATAGSHLLLRTADTSTPREAPTAPSEFSDSETEFNENARKPSDVTLSIASVGGEEASDMLRRDTNVSQITPSVVTDVPSQDEQQKTPTAQYPNSPGGYLVHNNRLPVAVPPSAGSRGYPQGQLPQPQQDPRAGLTGSSYRQGMGQSAPGTLYSQQPMQRPSQQQQHIQPGFSQPAPRSSPVSASPKGWKGLRTKMAGQMGSMRPLSPTSKGPNRGDKAAPSDMLFNAFRRLSKPQGPSEAQRQRSMPPGSAPPGRQPPDSQVFTRQQGQPNVTEFQQIPPQQMQYQQVPLGQGAHFNRGPYQHQMPMYMQPQQHLQQQQPEHQYAPQGYTSTYGHGSVQVPAMYNTATQYSQPQSPHPQQDDDANHYQPSAAAVGNQQLQSNGAAPTQAHSQLPQSESQPQTPLPQHHHDTESNPLSPVSTQRSGSMALSPASDEFRTKPTALTKEALAQQDARKDLQANHLRPDEGHMGLESSNSNRVSQISNDSRRHGPSPKSEQSPVISHKQLQAATTSPASPGTERHVSAVSVSPLAGSSAEIVSPRSAMASIEVTSPAAAPLARDLTGESKGQVSDDSLEETTKLDKNMAAAAVTTATENVVELEDTAEARQRTLRIDAQEEKIAYDPEEENPKMNATSYPGQEWNPYGEPGFGDWHE</sequence>
<feature type="region of interest" description="Disordered" evidence="1">
    <location>
        <begin position="1844"/>
        <end position="1880"/>
    </location>
</feature>
<dbReference type="VEuPathDB" id="FungiDB:CCM_06557"/>
<feature type="compositionally biased region" description="Polar residues" evidence="1">
    <location>
        <begin position="1677"/>
        <end position="1705"/>
    </location>
</feature>
<feature type="compositionally biased region" description="Low complexity" evidence="1">
    <location>
        <begin position="423"/>
        <end position="435"/>
    </location>
</feature>
<evidence type="ECO:0000313" key="3">
    <source>
        <dbReference type="Proteomes" id="UP000323067"/>
    </source>
</evidence>
<feature type="compositionally biased region" description="Pro residues" evidence="1">
    <location>
        <begin position="664"/>
        <end position="675"/>
    </location>
</feature>
<feature type="compositionally biased region" description="Polar residues" evidence="1">
    <location>
        <begin position="510"/>
        <end position="526"/>
    </location>
</feature>
<feature type="region of interest" description="Disordered" evidence="1">
    <location>
        <begin position="1223"/>
        <end position="1293"/>
    </location>
</feature>
<proteinExistence type="predicted"/>
<feature type="compositionally biased region" description="Basic and acidic residues" evidence="1">
    <location>
        <begin position="183"/>
        <end position="195"/>
    </location>
</feature>
<feature type="region of interest" description="Disordered" evidence="1">
    <location>
        <begin position="1310"/>
        <end position="1332"/>
    </location>
</feature>
<feature type="compositionally biased region" description="Polar residues" evidence="1">
    <location>
        <begin position="841"/>
        <end position="864"/>
    </location>
</feature>
<feature type="region of interest" description="Disordered" evidence="1">
    <location>
        <begin position="2226"/>
        <end position="2265"/>
    </location>
</feature>
<feature type="compositionally biased region" description="Polar residues" evidence="1">
    <location>
        <begin position="1991"/>
        <end position="2013"/>
    </location>
</feature>
<protein>
    <recommendedName>
        <fullName evidence="4">SWI-SNF chromatin-remodeling complex protein</fullName>
    </recommendedName>
</protein>
<feature type="compositionally biased region" description="Polar residues" evidence="1">
    <location>
        <begin position="874"/>
        <end position="892"/>
    </location>
</feature>
<feature type="region of interest" description="Disordered" evidence="1">
    <location>
        <begin position="380"/>
        <end position="703"/>
    </location>
</feature>
<feature type="compositionally biased region" description="Polar residues" evidence="1">
    <location>
        <begin position="1747"/>
        <end position="1764"/>
    </location>
</feature>
<dbReference type="Proteomes" id="UP000323067">
    <property type="component" value="Chromosome vii"/>
</dbReference>
<dbReference type="VEuPathDB" id="FungiDB:A9K55_008850"/>
<feature type="compositionally biased region" description="Basic and acidic residues" evidence="1">
    <location>
        <begin position="477"/>
        <end position="487"/>
    </location>
</feature>
<feature type="compositionally biased region" description="Polar residues" evidence="1">
    <location>
        <begin position="162"/>
        <end position="172"/>
    </location>
</feature>
<feature type="compositionally biased region" description="Polar residues" evidence="1">
    <location>
        <begin position="489"/>
        <end position="500"/>
    </location>
</feature>
<name>A0A2H4SFV8_CORMI</name>
<feature type="compositionally biased region" description="Basic and acidic residues" evidence="1">
    <location>
        <begin position="638"/>
        <end position="653"/>
    </location>
</feature>
<feature type="region of interest" description="Disordered" evidence="1">
    <location>
        <begin position="1"/>
        <end position="295"/>
    </location>
</feature>
<feature type="region of interest" description="Disordered" evidence="1">
    <location>
        <begin position="1624"/>
        <end position="1654"/>
    </location>
</feature>
<feature type="compositionally biased region" description="Polar residues" evidence="1">
    <location>
        <begin position="1451"/>
        <end position="1461"/>
    </location>
</feature>
<feature type="compositionally biased region" description="Polar residues" evidence="1">
    <location>
        <begin position="2084"/>
        <end position="2096"/>
    </location>
</feature>
<feature type="compositionally biased region" description="Polar residues" evidence="1">
    <location>
        <begin position="2025"/>
        <end position="2039"/>
    </location>
</feature>
<feature type="region of interest" description="Disordered" evidence="1">
    <location>
        <begin position="1041"/>
        <end position="1209"/>
    </location>
</feature>
<feature type="compositionally biased region" description="Polar residues" evidence="1">
    <location>
        <begin position="143"/>
        <end position="152"/>
    </location>
</feature>
<evidence type="ECO:0000313" key="2">
    <source>
        <dbReference type="EMBL" id="ATY61994.1"/>
    </source>
</evidence>
<feature type="compositionally biased region" description="Polar residues" evidence="1">
    <location>
        <begin position="2106"/>
        <end position="2127"/>
    </location>
</feature>
<feature type="compositionally biased region" description="Polar residues" evidence="1">
    <location>
        <begin position="196"/>
        <end position="217"/>
    </location>
</feature>
<accession>A0A2H4SFV8</accession>
<feature type="compositionally biased region" description="Polar residues" evidence="1">
    <location>
        <begin position="619"/>
        <end position="628"/>
    </location>
</feature>
<feature type="region of interest" description="Disordered" evidence="1">
    <location>
        <begin position="332"/>
        <end position="359"/>
    </location>
</feature>
<feature type="compositionally biased region" description="Low complexity" evidence="1">
    <location>
        <begin position="829"/>
        <end position="840"/>
    </location>
</feature>
<dbReference type="EMBL" id="CP023324">
    <property type="protein sequence ID" value="ATY61994.1"/>
    <property type="molecule type" value="Genomic_DNA"/>
</dbReference>
<feature type="compositionally biased region" description="Low complexity" evidence="1">
    <location>
        <begin position="598"/>
        <end position="613"/>
    </location>
</feature>
<feature type="compositionally biased region" description="Polar residues" evidence="1">
    <location>
        <begin position="121"/>
        <end position="136"/>
    </location>
</feature>
<feature type="compositionally biased region" description="Polar residues" evidence="1">
    <location>
        <begin position="1871"/>
        <end position="1880"/>
    </location>
</feature>
<feature type="region of interest" description="Disordered" evidence="1">
    <location>
        <begin position="904"/>
        <end position="1006"/>
    </location>
</feature>
<feature type="compositionally biased region" description="Acidic residues" evidence="1">
    <location>
        <begin position="48"/>
        <end position="63"/>
    </location>
</feature>
<organism evidence="2 3">
    <name type="scientific">Cordyceps militaris</name>
    <name type="common">Caterpillar fungus</name>
    <name type="synonym">Clavaria militaris</name>
    <dbReference type="NCBI Taxonomy" id="73501"/>
    <lineage>
        <taxon>Eukaryota</taxon>
        <taxon>Fungi</taxon>
        <taxon>Dikarya</taxon>
        <taxon>Ascomycota</taxon>
        <taxon>Pezizomycotina</taxon>
        <taxon>Sordariomycetes</taxon>
        <taxon>Hypocreomycetidae</taxon>
        <taxon>Hypocreales</taxon>
        <taxon>Cordycipitaceae</taxon>
        <taxon>Cordyceps</taxon>
    </lineage>
</organism>
<feature type="region of interest" description="Disordered" evidence="1">
    <location>
        <begin position="816"/>
        <end position="892"/>
    </location>
</feature>
<dbReference type="OrthoDB" id="4868474at2759"/>